<dbReference type="EMBL" id="RSCD01000031">
    <property type="protein sequence ID" value="RSH81354.1"/>
    <property type="molecule type" value="Genomic_DNA"/>
</dbReference>
<gene>
    <name evidence="7" type="primary">NOP16</name>
    <name evidence="7" type="ORF">EHS25_006885</name>
</gene>
<name>A0A427XR87_9TREE</name>
<feature type="region of interest" description="Disordered" evidence="6">
    <location>
        <begin position="1"/>
        <end position="43"/>
    </location>
</feature>
<organism evidence="7 8">
    <name type="scientific">Saitozyma podzolica</name>
    <dbReference type="NCBI Taxonomy" id="1890683"/>
    <lineage>
        <taxon>Eukaryota</taxon>
        <taxon>Fungi</taxon>
        <taxon>Dikarya</taxon>
        <taxon>Basidiomycota</taxon>
        <taxon>Agaricomycotina</taxon>
        <taxon>Tremellomycetes</taxon>
        <taxon>Tremellales</taxon>
        <taxon>Trimorphomycetaceae</taxon>
        <taxon>Saitozyma</taxon>
    </lineage>
</organism>
<evidence type="ECO:0000313" key="7">
    <source>
        <dbReference type="EMBL" id="RSH81354.1"/>
    </source>
</evidence>
<accession>A0A427XR87</accession>
<comment type="function">
    <text evidence="1">Involved in the biogenesis of the 60S ribosomal subunit.</text>
</comment>
<dbReference type="AlphaFoldDB" id="A0A427XR87"/>
<proteinExistence type="inferred from homology"/>
<dbReference type="Proteomes" id="UP000279259">
    <property type="component" value="Unassembled WGS sequence"/>
</dbReference>
<reference evidence="7 8" key="1">
    <citation type="submission" date="2018-11" db="EMBL/GenBank/DDBJ databases">
        <title>Genome sequence of Saitozyma podzolica DSM 27192.</title>
        <authorList>
            <person name="Aliyu H."/>
            <person name="Gorte O."/>
            <person name="Ochsenreither K."/>
        </authorList>
    </citation>
    <scope>NUCLEOTIDE SEQUENCE [LARGE SCALE GENOMIC DNA]</scope>
    <source>
        <strain evidence="7 8">DSM 27192</strain>
    </source>
</reference>
<evidence type="ECO:0000256" key="2">
    <source>
        <dbReference type="ARBA" id="ARBA00004604"/>
    </source>
</evidence>
<evidence type="ECO:0000256" key="4">
    <source>
        <dbReference type="ARBA" id="ARBA00015522"/>
    </source>
</evidence>
<sequence length="231" mass="25418">MANPRQRSKARSHKSTKPSLNAKRRLHQKLRRKPTLNGPEVLQQGWDKHKTVFQNYAALGLLPSIPLPKGPSSSRSHRANLPFLPPHLRGAAAAFDEAVDADADVDAEAAPKVGFGRIIRDEDGNVVDIIIDEEPEQGDAQDDEEEPQREPVLAKTDVVKSLEALSATSAPVIRHSSTSEKTWLHDLVAIHGDDTEAMAGDKKRNVWQKTEGEIRRMIKKAGGRGRLMATA</sequence>
<evidence type="ECO:0000256" key="1">
    <source>
        <dbReference type="ARBA" id="ARBA00002889"/>
    </source>
</evidence>
<comment type="subcellular location">
    <subcellularLocation>
        <location evidence="2">Nucleus</location>
        <location evidence="2">Nucleolus</location>
    </subcellularLocation>
</comment>
<dbReference type="Pfam" id="PF09420">
    <property type="entry name" value="Nop16"/>
    <property type="match status" value="1"/>
</dbReference>
<dbReference type="STRING" id="1890683.A0A427XR87"/>
<dbReference type="InterPro" id="IPR019002">
    <property type="entry name" value="Ribosome_biogenesis_Nop16"/>
</dbReference>
<dbReference type="GO" id="GO:0042273">
    <property type="term" value="P:ribosomal large subunit biogenesis"/>
    <property type="evidence" value="ECO:0007669"/>
    <property type="project" value="TreeGrafter"/>
</dbReference>
<comment type="caution">
    <text evidence="7">The sequence shown here is derived from an EMBL/GenBank/DDBJ whole genome shotgun (WGS) entry which is preliminary data.</text>
</comment>
<dbReference type="PANTHER" id="PTHR13243:SF1">
    <property type="entry name" value="NUCLEOLAR PROTEIN 16"/>
    <property type="match status" value="1"/>
</dbReference>
<keyword evidence="5" id="KW-0539">Nucleus</keyword>
<dbReference type="PANTHER" id="PTHR13243">
    <property type="entry name" value="HSPC111 PROTEIN-RELATED"/>
    <property type="match status" value="1"/>
</dbReference>
<keyword evidence="8" id="KW-1185">Reference proteome</keyword>
<evidence type="ECO:0000256" key="3">
    <source>
        <dbReference type="ARBA" id="ARBA00008479"/>
    </source>
</evidence>
<evidence type="ECO:0000256" key="6">
    <source>
        <dbReference type="SAM" id="MobiDB-lite"/>
    </source>
</evidence>
<evidence type="ECO:0000256" key="5">
    <source>
        <dbReference type="ARBA" id="ARBA00023242"/>
    </source>
</evidence>
<evidence type="ECO:0000313" key="8">
    <source>
        <dbReference type="Proteomes" id="UP000279259"/>
    </source>
</evidence>
<feature type="compositionally biased region" description="Basic residues" evidence="6">
    <location>
        <begin position="1"/>
        <end position="34"/>
    </location>
</feature>
<dbReference type="OrthoDB" id="285729at2759"/>
<protein>
    <recommendedName>
        <fullName evidence="4">Nucleolar protein 16</fullName>
    </recommendedName>
</protein>
<comment type="similarity">
    <text evidence="3">Belongs to the NOP16 family.</text>
</comment>
<dbReference type="GO" id="GO:0005730">
    <property type="term" value="C:nucleolus"/>
    <property type="evidence" value="ECO:0007669"/>
    <property type="project" value="UniProtKB-SubCell"/>
</dbReference>